<dbReference type="AlphaFoldDB" id="A0A398B730"/>
<sequence length="265" mass="30004">MKIISICPSNTELCVYLGIEDQLIAIDDYSDWPNSIQHLPKVGPDLSINLDLVQSLKPDLVLASLSVPGMEKNIEGLQERGIPHLTFNPQSLEDIAQDLLTLGEAVGLSKKAAEQAAQFRATVQRYKEISDTIEQRPSLYWEWWPNPLFTPGRINWLTEISRLAGGYNLFEDVDLASVTVSSEDVLSRNPDYICLAWVGVPLKRINPKIVRKRENWADLTALQNDRIFIMEEPLYCRPSPRLLDGLEKLAAILHPEKFCKERPVT</sequence>
<dbReference type="CDD" id="cd01144">
    <property type="entry name" value="BtuF"/>
    <property type="match status" value="1"/>
</dbReference>
<dbReference type="EMBL" id="QWVS01000018">
    <property type="protein sequence ID" value="RID85351.1"/>
    <property type="molecule type" value="Genomic_DNA"/>
</dbReference>
<dbReference type="Proteomes" id="UP000266016">
    <property type="component" value="Unassembled WGS sequence"/>
</dbReference>
<keyword evidence="4" id="KW-1185">Reference proteome</keyword>
<dbReference type="RefSeq" id="WP_119117247.1">
    <property type="nucleotide sequence ID" value="NZ_QWVS01000018.1"/>
</dbReference>
<evidence type="ECO:0000259" key="2">
    <source>
        <dbReference type="PROSITE" id="PS50983"/>
    </source>
</evidence>
<dbReference type="PANTHER" id="PTHR30535:SF34">
    <property type="entry name" value="MOLYBDATE-BINDING PROTEIN MOLA"/>
    <property type="match status" value="1"/>
</dbReference>
<feature type="domain" description="Fe/B12 periplasmic-binding" evidence="2">
    <location>
        <begin position="2"/>
        <end position="257"/>
    </location>
</feature>
<evidence type="ECO:0000256" key="1">
    <source>
        <dbReference type="ARBA" id="ARBA00008814"/>
    </source>
</evidence>
<dbReference type="GO" id="GO:0071281">
    <property type="term" value="P:cellular response to iron ion"/>
    <property type="evidence" value="ECO:0007669"/>
    <property type="project" value="TreeGrafter"/>
</dbReference>
<dbReference type="InterPro" id="IPR050902">
    <property type="entry name" value="ABC_Transporter_SBP"/>
</dbReference>
<evidence type="ECO:0000313" key="3">
    <source>
        <dbReference type="EMBL" id="RID85351.1"/>
    </source>
</evidence>
<dbReference type="PROSITE" id="PS50983">
    <property type="entry name" value="FE_B12_PBP"/>
    <property type="match status" value="1"/>
</dbReference>
<dbReference type="Gene3D" id="3.40.50.1980">
    <property type="entry name" value="Nitrogenase molybdenum iron protein domain"/>
    <property type="match status" value="2"/>
</dbReference>
<comment type="caution">
    <text evidence="3">The sequence shown here is derived from an EMBL/GenBank/DDBJ whole genome shotgun (WGS) entry which is preliminary data.</text>
</comment>
<proteinExistence type="inferred from homology"/>
<accession>A0A398B730</accession>
<reference evidence="3 4" key="1">
    <citation type="submission" date="2018-08" db="EMBL/GenBank/DDBJ databases">
        <title>Bacillus jemisoniae sp. nov., Bacillus chryseoplanitiae sp. nov., Bacillus resnikiae sp. nov., and Bacillus frankliniae sp. nov., isolated from Viking spacecraft and associated surfaces.</title>
        <authorList>
            <person name="Seuylemezian A."/>
            <person name="Vaishampayan P."/>
        </authorList>
    </citation>
    <scope>NUCLEOTIDE SEQUENCE [LARGE SCALE GENOMIC DNA]</scope>
    <source>
        <strain evidence="3 4">MA001</strain>
    </source>
</reference>
<dbReference type="SUPFAM" id="SSF53807">
    <property type="entry name" value="Helical backbone' metal receptor"/>
    <property type="match status" value="1"/>
</dbReference>
<comment type="similarity">
    <text evidence="1">Belongs to the bacterial solute-binding protein 8 family.</text>
</comment>
<dbReference type="PANTHER" id="PTHR30535">
    <property type="entry name" value="VITAMIN B12-BINDING PROTEIN"/>
    <property type="match status" value="1"/>
</dbReference>
<protein>
    <submittedName>
        <fullName evidence="3">Cobalamin-binding protein</fullName>
    </submittedName>
</protein>
<dbReference type="InterPro" id="IPR002491">
    <property type="entry name" value="ABC_transptr_periplasmic_BD"/>
</dbReference>
<dbReference type="Pfam" id="PF01497">
    <property type="entry name" value="Peripla_BP_2"/>
    <property type="match status" value="1"/>
</dbReference>
<organism evidence="3 4">
    <name type="scientific">Peribacillus asahii</name>
    <dbReference type="NCBI Taxonomy" id="228899"/>
    <lineage>
        <taxon>Bacteria</taxon>
        <taxon>Bacillati</taxon>
        <taxon>Bacillota</taxon>
        <taxon>Bacilli</taxon>
        <taxon>Bacillales</taxon>
        <taxon>Bacillaceae</taxon>
        <taxon>Peribacillus</taxon>
    </lineage>
</organism>
<name>A0A398B730_9BACI</name>
<gene>
    <name evidence="3" type="ORF">D1953_11060</name>
</gene>
<evidence type="ECO:0000313" key="4">
    <source>
        <dbReference type="Proteomes" id="UP000266016"/>
    </source>
</evidence>